<keyword evidence="10" id="KW-1185">Reference proteome</keyword>
<dbReference type="GO" id="GO:0008270">
    <property type="term" value="F:zinc ion binding"/>
    <property type="evidence" value="ECO:0007669"/>
    <property type="project" value="InterPro"/>
</dbReference>
<dbReference type="InterPro" id="IPR011032">
    <property type="entry name" value="GroES-like_sf"/>
</dbReference>
<dbReference type="SUPFAM" id="SSF50129">
    <property type="entry name" value="GroES-like"/>
    <property type="match status" value="1"/>
</dbReference>
<keyword evidence="3 7" id="KW-0479">Metal-binding</keyword>
<evidence type="ECO:0000259" key="8">
    <source>
        <dbReference type="SMART" id="SM00829"/>
    </source>
</evidence>
<evidence type="ECO:0000313" key="10">
    <source>
        <dbReference type="Proteomes" id="UP000235672"/>
    </source>
</evidence>
<evidence type="ECO:0000256" key="4">
    <source>
        <dbReference type="ARBA" id="ARBA00022833"/>
    </source>
</evidence>
<dbReference type="InterPro" id="IPR013149">
    <property type="entry name" value="ADH-like_C"/>
</dbReference>
<evidence type="ECO:0000256" key="2">
    <source>
        <dbReference type="ARBA" id="ARBA00008072"/>
    </source>
</evidence>
<comment type="cofactor">
    <cofactor evidence="1 7">
        <name>Zn(2+)</name>
        <dbReference type="ChEBI" id="CHEBI:29105"/>
    </cofactor>
</comment>
<comment type="similarity">
    <text evidence="2 7">Belongs to the zinc-containing alcohol dehydrogenase family.</text>
</comment>
<name>A0A2J6Q3L2_9HELO</name>
<feature type="domain" description="Enoyl reductase (ER)" evidence="8">
    <location>
        <begin position="23"/>
        <end position="363"/>
    </location>
</feature>
<evidence type="ECO:0000256" key="5">
    <source>
        <dbReference type="ARBA" id="ARBA00023002"/>
    </source>
</evidence>
<dbReference type="InterPro" id="IPR013154">
    <property type="entry name" value="ADH-like_N"/>
</dbReference>
<dbReference type="FunFam" id="3.40.50.720:FF:000039">
    <property type="entry name" value="Alcohol dehydrogenase AdhP"/>
    <property type="match status" value="1"/>
</dbReference>
<dbReference type="SUPFAM" id="SSF51735">
    <property type="entry name" value="NAD(P)-binding Rossmann-fold domains"/>
    <property type="match status" value="1"/>
</dbReference>
<accession>A0A2J6Q3L2</accession>
<dbReference type="STRING" id="1745343.A0A2J6Q3L2"/>
<dbReference type="PANTHER" id="PTHR42940">
    <property type="entry name" value="ALCOHOL DEHYDROGENASE 1-RELATED"/>
    <property type="match status" value="1"/>
</dbReference>
<dbReference type="Gene3D" id="3.90.180.10">
    <property type="entry name" value="Medium-chain alcohol dehydrogenases, catalytic domain"/>
    <property type="match status" value="1"/>
</dbReference>
<dbReference type="PANTHER" id="PTHR42940:SF5">
    <property type="entry name" value="ALCOHOL DEHYDROGENASE 2"/>
    <property type="match status" value="1"/>
</dbReference>
<keyword evidence="5" id="KW-0560">Oxidoreductase</keyword>
<dbReference type="AlphaFoldDB" id="A0A2J6Q3L2"/>
<organism evidence="9 10">
    <name type="scientific">Hyaloscypha hepaticicola</name>
    <dbReference type="NCBI Taxonomy" id="2082293"/>
    <lineage>
        <taxon>Eukaryota</taxon>
        <taxon>Fungi</taxon>
        <taxon>Dikarya</taxon>
        <taxon>Ascomycota</taxon>
        <taxon>Pezizomycotina</taxon>
        <taxon>Leotiomycetes</taxon>
        <taxon>Helotiales</taxon>
        <taxon>Hyaloscyphaceae</taxon>
        <taxon>Hyaloscypha</taxon>
    </lineage>
</organism>
<dbReference type="InterPro" id="IPR020843">
    <property type="entry name" value="ER"/>
</dbReference>
<keyword evidence="6" id="KW-0520">NAD</keyword>
<protein>
    <submittedName>
        <fullName evidence="9">Alcohol dehydrogenase-like protein</fullName>
    </submittedName>
</protein>
<dbReference type="Gene3D" id="3.40.50.720">
    <property type="entry name" value="NAD(P)-binding Rossmann-like Domain"/>
    <property type="match status" value="1"/>
</dbReference>
<evidence type="ECO:0000256" key="6">
    <source>
        <dbReference type="ARBA" id="ARBA00023027"/>
    </source>
</evidence>
<dbReference type="Proteomes" id="UP000235672">
    <property type="component" value="Unassembled WGS sequence"/>
</dbReference>
<dbReference type="InterPro" id="IPR002328">
    <property type="entry name" value="ADH_Zn_CS"/>
</dbReference>
<evidence type="ECO:0000256" key="3">
    <source>
        <dbReference type="ARBA" id="ARBA00022723"/>
    </source>
</evidence>
<dbReference type="Pfam" id="PF08240">
    <property type="entry name" value="ADH_N"/>
    <property type="match status" value="1"/>
</dbReference>
<dbReference type="SMART" id="SM00829">
    <property type="entry name" value="PKS_ER"/>
    <property type="match status" value="1"/>
</dbReference>
<evidence type="ECO:0000256" key="7">
    <source>
        <dbReference type="RuleBase" id="RU361277"/>
    </source>
</evidence>
<dbReference type="Pfam" id="PF00107">
    <property type="entry name" value="ADH_zinc_N"/>
    <property type="match status" value="1"/>
</dbReference>
<dbReference type="GO" id="GO:0004022">
    <property type="term" value="F:alcohol dehydrogenase (NAD+) activity"/>
    <property type="evidence" value="ECO:0007669"/>
    <property type="project" value="TreeGrafter"/>
</dbReference>
<reference evidence="9 10" key="1">
    <citation type="submission" date="2016-05" db="EMBL/GenBank/DDBJ databases">
        <title>A degradative enzymes factory behind the ericoid mycorrhizal symbiosis.</title>
        <authorList>
            <consortium name="DOE Joint Genome Institute"/>
            <person name="Martino E."/>
            <person name="Morin E."/>
            <person name="Grelet G."/>
            <person name="Kuo A."/>
            <person name="Kohler A."/>
            <person name="Daghino S."/>
            <person name="Barry K."/>
            <person name="Choi C."/>
            <person name="Cichocki N."/>
            <person name="Clum A."/>
            <person name="Copeland A."/>
            <person name="Hainaut M."/>
            <person name="Haridas S."/>
            <person name="Labutti K."/>
            <person name="Lindquist E."/>
            <person name="Lipzen A."/>
            <person name="Khouja H.-R."/>
            <person name="Murat C."/>
            <person name="Ohm R."/>
            <person name="Olson A."/>
            <person name="Spatafora J."/>
            <person name="Veneault-Fourrey C."/>
            <person name="Henrissat B."/>
            <person name="Grigoriev I."/>
            <person name="Martin F."/>
            <person name="Perotto S."/>
        </authorList>
    </citation>
    <scope>NUCLEOTIDE SEQUENCE [LARGE SCALE GENOMIC DNA]</scope>
    <source>
        <strain evidence="9 10">UAMH 7357</strain>
    </source>
</reference>
<dbReference type="GO" id="GO:0005737">
    <property type="term" value="C:cytoplasm"/>
    <property type="evidence" value="ECO:0007669"/>
    <property type="project" value="TreeGrafter"/>
</dbReference>
<gene>
    <name evidence="9" type="ORF">NA56DRAFT_158894</name>
</gene>
<sequence length="366" mass="38560">MAPDPVTYEIPKTFKAAVYDNPGHISTHIEELPVPEPGPGQVLVRLTHSGVCRSDLSIMTCGWEALPFPVPKGQIGGHEGVGIVQKLGPGSDVGTVKLGDRVGIKWAAAMCGTCMPCRSGFDGHCTLFKVSGYFTPGTFAQFVLAPANYVTPIPDKLDSADAAPLLCAGLTSYSALRKCGAKSGDWVVVSGAGGGLGHLAVQIASKGMAYRVIGLDSGSKESLVKECGAEHFLDITKFSSEGIAEEVKKLTDGQGATSVIVCAGVNAAYAQALGMLSFGGTMVCVGIPDGQRKEIGQAYPAHLVGSQKKIVGSSIGNQREAIEVLALAARRVLKTHYRLDKLENLTEVFKEMEENKMEGRVVLDLR</sequence>
<keyword evidence="4 7" id="KW-0862">Zinc</keyword>
<dbReference type="CDD" id="cd08297">
    <property type="entry name" value="CAD3"/>
    <property type="match status" value="1"/>
</dbReference>
<dbReference type="EMBL" id="KZ613483">
    <property type="protein sequence ID" value="PMD20849.1"/>
    <property type="molecule type" value="Genomic_DNA"/>
</dbReference>
<evidence type="ECO:0000313" key="9">
    <source>
        <dbReference type="EMBL" id="PMD20849.1"/>
    </source>
</evidence>
<evidence type="ECO:0000256" key="1">
    <source>
        <dbReference type="ARBA" id="ARBA00001947"/>
    </source>
</evidence>
<dbReference type="OrthoDB" id="1879366at2759"/>
<dbReference type="InterPro" id="IPR036291">
    <property type="entry name" value="NAD(P)-bd_dom_sf"/>
</dbReference>
<dbReference type="PROSITE" id="PS00059">
    <property type="entry name" value="ADH_ZINC"/>
    <property type="match status" value="1"/>
</dbReference>
<proteinExistence type="inferred from homology"/>